<comment type="caution">
    <text evidence="9">The sequence shown here is derived from an EMBL/GenBank/DDBJ whole genome shotgun (WGS) entry which is preliminary data.</text>
</comment>
<evidence type="ECO:0000256" key="2">
    <source>
        <dbReference type="ARBA" id="ARBA00022691"/>
    </source>
</evidence>
<dbReference type="InterPro" id="IPR013785">
    <property type="entry name" value="Aldolase_TIM"/>
</dbReference>
<dbReference type="PIRSF" id="PIRSF000370">
    <property type="entry name" value="QueE"/>
    <property type="match status" value="1"/>
</dbReference>
<evidence type="ECO:0000256" key="5">
    <source>
        <dbReference type="ARBA" id="ARBA00023004"/>
    </source>
</evidence>
<dbReference type="GO" id="GO:0051539">
    <property type="term" value="F:4 iron, 4 sulfur cluster binding"/>
    <property type="evidence" value="ECO:0007669"/>
    <property type="project" value="UniProtKB-KW"/>
</dbReference>
<dbReference type="SFLD" id="SFLDS00029">
    <property type="entry name" value="Radical_SAM"/>
    <property type="match status" value="1"/>
</dbReference>
<evidence type="ECO:0000256" key="7">
    <source>
        <dbReference type="ARBA" id="ARBA00023239"/>
    </source>
</evidence>
<protein>
    <submittedName>
        <fullName evidence="9">Queuosine biosynthesis quee radical sam</fullName>
    </submittedName>
</protein>
<keyword evidence="3" id="KW-0479">Metal-binding</keyword>
<keyword evidence="2" id="KW-0949">S-adenosyl-L-methionine</keyword>
<dbReference type="PANTHER" id="PTHR42836">
    <property type="entry name" value="7-CARBOXY-7-DEAZAGUANINE SYNTHASE"/>
    <property type="match status" value="1"/>
</dbReference>
<dbReference type="InterPro" id="IPR058240">
    <property type="entry name" value="rSAM_sf"/>
</dbReference>
<keyword evidence="5" id="KW-0408">Iron</keyword>
<keyword evidence="4" id="KW-0460">Magnesium</keyword>
<feature type="domain" description="Radical SAM core" evidence="8">
    <location>
        <begin position="27"/>
        <end position="108"/>
    </location>
</feature>
<dbReference type="AlphaFoldDB" id="A0A0W8FA76"/>
<gene>
    <name evidence="9" type="ORF">ASZ90_012526</name>
</gene>
<sequence length="201" mass="22615">MKLIEIFRSLQGEGPAMGRPALFIRLSGCNLNCKGCDTDLKPSLDLSILELLKRIEGQGKRVIITGGEPTLQMNELVDLICRLCSRGMEIHIESNGTNIIPLEILEKIHCAVVSPKKGSDFNLGFWANKSNVHLKFVLGKPDWCWNEEELADIIPILDRERVWIMAYGADQGMQNASEAWDLALKLGTNYSDRLHIRLKRS</sequence>
<dbReference type="EMBL" id="LNQE01001421">
    <property type="protein sequence ID" value="KUG17788.1"/>
    <property type="molecule type" value="Genomic_DNA"/>
</dbReference>
<evidence type="ECO:0000259" key="8">
    <source>
        <dbReference type="Pfam" id="PF04055"/>
    </source>
</evidence>
<evidence type="ECO:0000313" key="9">
    <source>
        <dbReference type="EMBL" id="KUG17788.1"/>
    </source>
</evidence>
<accession>A0A0W8FA76</accession>
<proteinExistence type="inferred from homology"/>
<dbReference type="Pfam" id="PF04055">
    <property type="entry name" value="Radical_SAM"/>
    <property type="match status" value="1"/>
</dbReference>
<name>A0A0W8FA76_9ZZZZ</name>
<evidence type="ECO:0000256" key="1">
    <source>
        <dbReference type="ARBA" id="ARBA00022485"/>
    </source>
</evidence>
<dbReference type="SUPFAM" id="SSF102114">
    <property type="entry name" value="Radical SAM enzymes"/>
    <property type="match status" value="1"/>
</dbReference>
<evidence type="ECO:0000256" key="4">
    <source>
        <dbReference type="ARBA" id="ARBA00022842"/>
    </source>
</evidence>
<dbReference type="InterPro" id="IPR024924">
    <property type="entry name" value="7-CO-7-deazaguanine_synth-like"/>
</dbReference>
<keyword evidence="6" id="KW-0411">Iron-sulfur</keyword>
<dbReference type="PANTHER" id="PTHR42836:SF1">
    <property type="entry name" value="7-CARBOXY-7-DEAZAGUANINE SYNTHASE"/>
    <property type="match status" value="1"/>
</dbReference>
<dbReference type="InterPro" id="IPR007197">
    <property type="entry name" value="rSAM"/>
</dbReference>
<dbReference type="HAMAP" id="MF_00917">
    <property type="entry name" value="QueE"/>
    <property type="match status" value="1"/>
</dbReference>
<dbReference type="CDD" id="cd01335">
    <property type="entry name" value="Radical_SAM"/>
    <property type="match status" value="1"/>
</dbReference>
<evidence type="ECO:0000256" key="3">
    <source>
        <dbReference type="ARBA" id="ARBA00022723"/>
    </source>
</evidence>
<evidence type="ECO:0000256" key="6">
    <source>
        <dbReference type="ARBA" id="ARBA00023014"/>
    </source>
</evidence>
<keyword evidence="1" id="KW-0004">4Fe-4S</keyword>
<dbReference type="Gene3D" id="3.20.20.70">
    <property type="entry name" value="Aldolase class I"/>
    <property type="match status" value="1"/>
</dbReference>
<dbReference type="GO" id="GO:0016829">
    <property type="term" value="F:lyase activity"/>
    <property type="evidence" value="ECO:0007669"/>
    <property type="project" value="UniProtKB-KW"/>
</dbReference>
<dbReference type="GO" id="GO:0046872">
    <property type="term" value="F:metal ion binding"/>
    <property type="evidence" value="ECO:0007669"/>
    <property type="project" value="UniProtKB-KW"/>
</dbReference>
<organism evidence="9">
    <name type="scientific">hydrocarbon metagenome</name>
    <dbReference type="NCBI Taxonomy" id="938273"/>
    <lineage>
        <taxon>unclassified sequences</taxon>
        <taxon>metagenomes</taxon>
        <taxon>ecological metagenomes</taxon>
    </lineage>
</organism>
<reference evidence="9" key="1">
    <citation type="journal article" date="2015" name="Proc. Natl. Acad. Sci. U.S.A.">
        <title>Networks of energetic and metabolic interactions define dynamics in microbial communities.</title>
        <authorList>
            <person name="Embree M."/>
            <person name="Liu J.K."/>
            <person name="Al-Bassam M.M."/>
            <person name="Zengler K."/>
        </authorList>
    </citation>
    <scope>NUCLEOTIDE SEQUENCE</scope>
</reference>
<keyword evidence="7" id="KW-0456">Lyase</keyword>